<evidence type="ECO:0000313" key="2">
    <source>
        <dbReference type="Proteomes" id="UP001235939"/>
    </source>
</evidence>
<dbReference type="InterPro" id="IPR036397">
    <property type="entry name" value="RNaseH_sf"/>
</dbReference>
<dbReference type="Pfam" id="PF05380">
    <property type="entry name" value="Peptidase_A17"/>
    <property type="match status" value="2"/>
</dbReference>
<dbReference type="PANTHER" id="PTHR47331">
    <property type="entry name" value="PHD-TYPE DOMAIN-CONTAINING PROTEIN"/>
    <property type="match status" value="1"/>
</dbReference>
<reference evidence="1 2" key="1">
    <citation type="submission" date="2022-01" db="EMBL/GenBank/DDBJ databases">
        <title>A chromosomal length assembly of Cordylochernes scorpioides.</title>
        <authorList>
            <person name="Zeh D."/>
            <person name="Zeh J."/>
        </authorList>
    </citation>
    <scope>NUCLEOTIDE SEQUENCE [LARGE SCALE GENOMIC DNA]</scope>
    <source>
        <strain evidence="1">IN4F17</strain>
        <tissue evidence="1">Whole Body</tissue>
    </source>
</reference>
<dbReference type="EMBL" id="CP092870">
    <property type="protein sequence ID" value="UYV70881.1"/>
    <property type="molecule type" value="Genomic_DNA"/>
</dbReference>
<dbReference type="Proteomes" id="UP001235939">
    <property type="component" value="Chromosome 08"/>
</dbReference>
<evidence type="ECO:0000313" key="1">
    <source>
        <dbReference type="EMBL" id="UYV70881.1"/>
    </source>
</evidence>
<protein>
    <submittedName>
        <fullName evidence="1">Uncharacterized protein</fullName>
    </submittedName>
</protein>
<sequence>MSLDKALTKGPDLVRPLTSVLWNFRAHRYTLTRNISDMFHRVGVIQGDWCSRRSLWRGGESWRETEQYEIQVLIFGVTSSSPCSAIYAKNKNALEHKLVKPQVSQIIQQDFYVDDCLTRAGSIEACKELRKELSEINEAGPGRDLSGAVLTKRPAYSLVMSVYDPLGLVNHFKVKGIMLLQRTWISEIDWDQEFPQDIYDDWLTWLGKLKEIARASHEAYTSSAYLRCVPESEEISVALFGSKARVVLFWLGERKRKFSQLELQVAVLGSRFTVTIKCELKFRLDRFVFWSYSKVVLSWIHADGMRHKEFEVNRVGEIQEATGHCEWKSVPKDGNPADIATRFEREISFEPCGMRFTGTLSRLVRRTAAVQRAASYCNQKILKCRDKISTLRKCSPDDRKKIMKDSFIVNPGEYDAELKILVKWVQTECSKPKKLLKSQKTPAILPSRHHFPELLIQAEHERCAHQGTETVLNNLRKKFWIVDGRQTVLCVSRQCWEKRWEAIFTCLVTRGIHLEVVHELSTDEALMTLRCFIDTRGRPFAIYTPHFKEAWERLIKSVKECLYSILNENHPKDMTLLTALKSVENIVNSCPITYMSNNPTEEEALTPNHFLRGSNNAGPAIPSKINATNNNLRNQWKRAQILADRFWIKCTKD</sequence>
<name>A0ABY6KPU5_9ARAC</name>
<gene>
    <name evidence="1" type="ORF">LAZ67_8000968</name>
</gene>
<proteinExistence type="predicted"/>
<dbReference type="InterPro" id="IPR008042">
    <property type="entry name" value="Retrotrans_Pao"/>
</dbReference>
<keyword evidence="2" id="KW-1185">Reference proteome</keyword>
<accession>A0ABY6KPU5</accession>
<organism evidence="1 2">
    <name type="scientific">Cordylochernes scorpioides</name>
    <dbReference type="NCBI Taxonomy" id="51811"/>
    <lineage>
        <taxon>Eukaryota</taxon>
        <taxon>Metazoa</taxon>
        <taxon>Ecdysozoa</taxon>
        <taxon>Arthropoda</taxon>
        <taxon>Chelicerata</taxon>
        <taxon>Arachnida</taxon>
        <taxon>Pseudoscorpiones</taxon>
        <taxon>Cheliferoidea</taxon>
        <taxon>Chernetidae</taxon>
        <taxon>Cordylochernes</taxon>
    </lineage>
</organism>
<dbReference type="Gene3D" id="3.30.420.10">
    <property type="entry name" value="Ribonuclease H-like superfamily/Ribonuclease H"/>
    <property type="match status" value="1"/>
</dbReference>
<dbReference type="PANTHER" id="PTHR47331:SF5">
    <property type="entry name" value="RIBONUCLEASE H"/>
    <property type="match status" value="1"/>
</dbReference>